<dbReference type="EMBL" id="JAGQHR010000148">
    <property type="protein sequence ID" value="MCA9727341.1"/>
    <property type="molecule type" value="Genomic_DNA"/>
</dbReference>
<dbReference type="SUPFAM" id="SSF50156">
    <property type="entry name" value="PDZ domain-like"/>
    <property type="match status" value="1"/>
</dbReference>
<reference evidence="2" key="2">
    <citation type="journal article" date="2021" name="Microbiome">
        <title>Successional dynamics and alternative stable states in a saline activated sludge microbial community over 9 years.</title>
        <authorList>
            <person name="Wang Y."/>
            <person name="Ye J."/>
            <person name="Ju F."/>
            <person name="Liu L."/>
            <person name="Boyd J.A."/>
            <person name="Deng Y."/>
            <person name="Parks D.H."/>
            <person name="Jiang X."/>
            <person name="Yin X."/>
            <person name="Woodcroft B.J."/>
            <person name="Tyson G.W."/>
            <person name="Hugenholtz P."/>
            <person name="Polz M.F."/>
            <person name="Zhang T."/>
        </authorList>
    </citation>
    <scope>NUCLEOTIDE SEQUENCE</scope>
    <source>
        <strain evidence="2">HKST-UBA01</strain>
    </source>
</reference>
<dbReference type="InterPro" id="IPR001478">
    <property type="entry name" value="PDZ"/>
</dbReference>
<evidence type="ECO:0000259" key="1">
    <source>
        <dbReference type="PROSITE" id="PS50106"/>
    </source>
</evidence>
<dbReference type="InterPro" id="IPR041489">
    <property type="entry name" value="PDZ_6"/>
</dbReference>
<feature type="non-terminal residue" evidence="2">
    <location>
        <position position="1"/>
    </location>
</feature>
<dbReference type="InterPro" id="IPR036034">
    <property type="entry name" value="PDZ_sf"/>
</dbReference>
<sequence>VLRRILPSAPQGSPAHLEVEASNPDRVCGGLLLDGAGVFFGMVVDCGVEGDVGSGTRDAVSLPRDDLVRGLSRGKILQIASRLEEEARTSGGFLGVQAEQMSLATADAGSIEFPEAPVGIVRVLADSPADLAGILPGDRILALNGRPVTTVDDVSEWIGRTHPGDAVVLSLLRNGESVAVEARIADRSMLTWLERRATRRAMARKQIQRQIDVLQEDLDRLRPASGP</sequence>
<dbReference type="SMART" id="SM00228">
    <property type="entry name" value="PDZ"/>
    <property type="match status" value="1"/>
</dbReference>
<dbReference type="PROSITE" id="PS50106">
    <property type="entry name" value="PDZ"/>
    <property type="match status" value="1"/>
</dbReference>
<accession>A0A956M066</accession>
<dbReference type="Pfam" id="PF17820">
    <property type="entry name" value="PDZ_6"/>
    <property type="match status" value="1"/>
</dbReference>
<feature type="domain" description="PDZ" evidence="1">
    <location>
        <begin position="82"/>
        <end position="155"/>
    </location>
</feature>
<evidence type="ECO:0000313" key="3">
    <source>
        <dbReference type="Proteomes" id="UP000697710"/>
    </source>
</evidence>
<gene>
    <name evidence="2" type="ORF">KC729_06635</name>
</gene>
<protein>
    <submittedName>
        <fullName evidence="2">PDZ domain-containing protein</fullName>
    </submittedName>
</protein>
<name>A0A956M066_UNCEI</name>
<organism evidence="2 3">
    <name type="scientific">Eiseniibacteriota bacterium</name>
    <dbReference type="NCBI Taxonomy" id="2212470"/>
    <lineage>
        <taxon>Bacteria</taxon>
        <taxon>Candidatus Eiseniibacteriota</taxon>
    </lineage>
</organism>
<dbReference type="AlphaFoldDB" id="A0A956M066"/>
<dbReference type="Proteomes" id="UP000697710">
    <property type="component" value="Unassembled WGS sequence"/>
</dbReference>
<reference evidence="2" key="1">
    <citation type="submission" date="2020-04" db="EMBL/GenBank/DDBJ databases">
        <authorList>
            <person name="Zhang T."/>
        </authorList>
    </citation>
    <scope>NUCLEOTIDE SEQUENCE</scope>
    <source>
        <strain evidence="2">HKST-UBA01</strain>
    </source>
</reference>
<dbReference type="Gene3D" id="2.30.42.10">
    <property type="match status" value="1"/>
</dbReference>
<comment type="caution">
    <text evidence="2">The sequence shown here is derived from an EMBL/GenBank/DDBJ whole genome shotgun (WGS) entry which is preliminary data.</text>
</comment>
<proteinExistence type="predicted"/>
<evidence type="ECO:0000313" key="2">
    <source>
        <dbReference type="EMBL" id="MCA9727341.1"/>
    </source>
</evidence>